<dbReference type="InterPro" id="IPR013762">
    <property type="entry name" value="Integrase-like_cat_sf"/>
</dbReference>
<dbReference type="Pfam" id="PF00589">
    <property type="entry name" value="Phage_integrase"/>
    <property type="match status" value="1"/>
</dbReference>
<dbReference type="InterPro" id="IPR010998">
    <property type="entry name" value="Integrase_recombinase_N"/>
</dbReference>
<accession>A0ABQ0E416</accession>
<dbReference type="PROSITE" id="PS51898">
    <property type="entry name" value="TYR_RECOMBINASE"/>
    <property type="match status" value="1"/>
</dbReference>
<dbReference type="InterPro" id="IPR025269">
    <property type="entry name" value="SAM-like_dom"/>
</dbReference>
<organism evidence="5 6">
    <name type="scientific">Porphyromonas miyakawae</name>
    <dbReference type="NCBI Taxonomy" id="3137470"/>
    <lineage>
        <taxon>Bacteria</taxon>
        <taxon>Pseudomonadati</taxon>
        <taxon>Bacteroidota</taxon>
        <taxon>Bacteroidia</taxon>
        <taxon>Bacteroidales</taxon>
        <taxon>Porphyromonadaceae</taxon>
        <taxon>Porphyromonas</taxon>
    </lineage>
</organism>
<dbReference type="RefSeq" id="WP_411916152.1">
    <property type="nucleotide sequence ID" value="NZ_BAAFSF010000004.1"/>
</dbReference>
<dbReference type="Proteomes" id="UP001628220">
    <property type="component" value="Unassembled WGS sequence"/>
</dbReference>
<dbReference type="EMBL" id="BAAFSF010000004">
    <property type="protein sequence ID" value="GAB1252402.1"/>
    <property type="molecule type" value="Genomic_DNA"/>
</dbReference>
<reference evidence="5 6" key="1">
    <citation type="journal article" date="2025" name="Int. J. Syst. Evol. Microbiol.">
        <title>Desulfovibrio falkowii sp. nov., Porphyromonas miyakawae sp. nov., Mediterraneibacter flintii sp. nov. and Owariibacterium komagatae gen. nov., sp. nov., isolated from human faeces.</title>
        <authorList>
            <person name="Hamaguchi T."/>
            <person name="Ohara M."/>
            <person name="Hisatomi A."/>
            <person name="Sekiguchi K."/>
            <person name="Takeda J.I."/>
            <person name="Ueyama J."/>
            <person name="Ito M."/>
            <person name="Nishiwaki H."/>
            <person name="Ogi T."/>
            <person name="Hirayama M."/>
            <person name="Ohkuma M."/>
            <person name="Sakamoto M."/>
            <person name="Ohno K."/>
        </authorList>
    </citation>
    <scope>NUCLEOTIDE SEQUENCE [LARGE SCALE GENOMIC DNA]</scope>
    <source>
        <strain evidence="5 6">13CB11C</strain>
    </source>
</reference>
<dbReference type="Pfam" id="PF17293">
    <property type="entry name" value="Arm-DNA-bind_5"/>
    <property type="match status" value="1"/>
</dbReference>
<keyword evidence="3" id="KW-0233">DNA recombination</keyword>
<dbReference type="PANTHER" id="PTHR30349">
    <property type="entry name" value="PHAGE INTEGRASE-RELATED"/>
    <property type="match status" value="1"/>
</dbReference>
<name>A0ABQ0E416_9PORP</name>
<dbReference type="SUPFAM" id="SSF56349">
    <property type="entry name" value="DNA breaking-rejoining enzymes"/>
    <property type="match status" value="1"/>
</dbReference>
<comment type="similarity">
    <text evidence="1">Belongs to the 'phage' integrase family.</text>
</comment>
<dbReference type="Gene3D" id="1.10.443.10">
    <property type="entry name" value="Intergrase catalytic core"/>
    <property type="match status" value="1"/>
</dbReference>
<dbReference type="PANTHER" id="PTHR30349:SF64">
    <property type="entry name" value="PROPHAGE INTEGRASE INTD-RELATED"/>
    <property type="match status" value="1"/>
</dbReference>
<proteinExistence type="inferred from homology"/>
<keyword evidence="6" id="KW-1185">Reference proteome</keyword>
<evidence type="ECO:0000259" key="4">
    <source>
        <dbReference type="PROSITE" id="PS51898"/>
    </source>
</evidence>
<sequence>MKTIFRTAFYLRSNYVNKEGNTSVMARIYLNSERLSIGSTGISVNAKLWDKEKERLKGRSTEALSTNLQLDNIQNGLLNIFRRLEFSDELSLERIKSEYLGKKEDVETFMTLFEKYNNDVRQQVGYTKTPATLQKYEVCRKHFQAFLKTKYRRSDLKIAELTVLVIHDFELYLRTAGKQKQNTANKTLKTLKTIVLFGKSIGVINHDPFRNHQFTSTPVDRGFLSEEEVMDIATKDLSDIPRLELVRDIFVFSCFTGLAYIDVANLKPEHIVTLDGKEWIMTRRQKTKVESNVLLLEVPKSIIAKYEGQTAREDMLFPILSNQKMNSYLKEIADISGIKKNLTFHLARHTFATLCLSKGVPMESVSKMLGHTNIRTTQIYARITNKKIEHDMEQFADKLGKFNTAMGIGENSCQ</sequence>
<feature type="domain" description="Tyr recombinase" evidence="4">
    <location>
        <begin position="219"/>
        <end position="393"/>
    </location>
</feature>
<keyword evidence="2" id="KW-0238">DNA-binding</keyword>
<dbReference type="Pfam" id="PF13102">
    <property type="entry name" value="Phage_int_SAM_5"/>
    <property type="match status" value="1"/>
</dbReference>
<dbReference type="Gene3D" id="1.10.150.130">
    <property type="match status" value="1"/>
</dbReference>
<gene>
    <name evidence="5" type="ORF">Tsumi_15080</name>
</gene>
<comment type="caution">
    <text evidence="5">The sequence shown here is derived from an EMBL/GenBank/DDBJ whole genome shotgun (WGS) entry which is preliminary data.</text>
</comment>
<evidence type="ECO:0000256" key="3">
    <source>
        <dbReference type="ARBA" id="ARBA00023172"/>
    </source>
</evidence>
<dbReference type="InterPro" id="IPR002104">
    <property type="entry name" value="Integrase_catalytic"/>
</dbReference>
<evidence type="ECO:0000256" key="2">
    <source>
        <dbReference type="ARBA" id="ARBA00023125"/>
    </source>
</evidence>
<dbReference type="InterPro" id="IPR011010">
    <property type="entry name" value="DNA_brk_join_enz"/>
</dbReference>
<protein>
    <submittedName>
        <fullName evidence="5">Site-specific integrase</fullName>
    </submittedName>
</protein>
<dbReference type="InterPro" id="IPR050090">
    <property type="entry name" value="Tyrosine_recombinase_XerCD"/>
</dbReference>
<evidence type="ECO:0000313" key="6">
    <source>
        <dbReference type="Proteomes" id="UP001628220"/>
    </source>
</evidence>
<dbReference type="CDD" id="cd01185">
    <property type="entry name" value="INTN1_C_like"/>
    <property type="match status" value="1"/>
</dbReference>
<evidence type="ECO:0000313" key="5">
    <source>
        <dbReference type="EMBL" id="GAB1252402.1"/>
    </source>
</evidence>
<dbReference type="InterPro" id="IPR035386">
    <property type="entry name" value="Arm-DNA-bind_5"/>
</dbReference>
<evidence type="ECO:0000256" key="1">
    <source>
        <dbReference type="ARBA" id="ARBA00008857"/>
    </source>
</evidence>